<feature type="domain" description="Oxidoreductase-like" evidence="2">
    <location>
        <begin position="128"/>
        <end position="173"/>
    </location>
</feature>
<feature type="region of interest" description="Disordered" evidence="1">
    <location>
        <begin position="71"/>
        <end position="96"/>
    </location>
</feature>
<dbReference type="InterPro" id="IPR039251">
    <property type="entry name" value="OXLD1"/>
</dbReference>
<organism evidence="3 4">
    <name type="scientific">Aureobasidium melanogenum</name>
    <name type="common">Aureobasidium pullulans var. melanogenum</name>
    <dbReference type="NCBI Taxonomy" id="46634"/>
    <lineage>
        <taxon>Eukaryota</taxon>
        <taxon>Fungi</taxon>
        <taxon>Dikarya</taxon>
        <taxon>Ascomycota</taxon>
        <taxon>Pezizomycotina</taxon>
        <taxon>Dothideomycetes</taxon>
        <taxon>Dothideomycetidae</taxon>
        <taxon>Dothideales</taxon>
        <taxon>Saccotheciaceae</taxon>
        <taxon>Aureobasidium</taxon>
    </lineage>
</organism>
<accession>A0A9P8EKC6</accession>
<evidence type="ECO:0000313" key="4">
    <source>
        <dbReference type="Proteomes" id="UP000779574"/>
    </source>
</evidence>
<name>A0A9P8EKC6_AURME</name>
<dbReference type="PANTHER" id="PTHR21193">
    <property type="entry name" value="OXIDOREDUCTASE-LIKE DOMAIN-CONTAINING PROTEIN 1"/>
    <property type="match status" value="1"/>
</dbReference>
<feature type="non-terminal residue" evidence="3">
    <location>
        <position position="259"/>
    </location>
</feature>
<dbReference type="EMBL" id="JAHFXF010000239">
    <property type="protein sequence ID" value="KAG9692179.1"/>
    <property type="molecule type" value="Genomic_DNA"/>
</dbReference>
<evidence type="ECO:0000313" key="3">
    <source>
        <dbReference type="EMBL" id="KAG9692179.1"/>
    </source>
</evidence>
<evidence type="ECO:0000259" key="2">
    <source>
        <dbReference type="Pfam" id="PF09791"/>
    </source>
</evidence>
<proteinExistence type="predicted"/>
<dbReference type="PANTHER" id="PTHR21193:SF3">
    <property type="entry name" value="OXIDOREDUCTASE-LIKE DOMAIN-CONTAINING PROTEIN 1"/>
    <property type="match status" value="1"/>
</dbReference>
<protein>
    <recommendedName>
        <fullName evidence="2">Oxidoreductase-like domain-containing protein</fullName>
    </recommendedName>
</protein>
<dbReference type="Proteomes" id="UP000779574">
    <property type="component" value="Unassembled WGS sequence"/>
</dbReference>
<dbReference type="InterPro" id="IPR019180">
    <property type="entry name" value="Oxidoreductase-like_N"/>
</dbReference>
<dbReference type="AlphaFoldDB" id="A0A9P8EKC6"/>
<feature type="compositionally biased region" description="Basic and acidic residues" evidence="1">
    <location>
        <begin position="115"/>
        <end position="125"/>
    </location>
</feature>
<reference evidence="3" key="1">
    <citation type="journal article" date="2021" name="J Fungi (Basel)">
        <title>Virulence traits and population genomics of the black yeast Aureobasidium melanogenum.</title>
        <authorList>
            <person name="Cernosa A."/>
            <person name="Sun X."/>
            <person name="Gostincar C."/>
            <person name="Fang C."/>
            <person name="Gunde-Cimerman N."/>
            <person name="Song Z."/>
        </authorList>
    </citation>
    <scope>NUCLEOTIDE SEQUENCE</scope>
    <source>
        <strain evidence="3">EXF-9911</strain>
    </source>
</reference>
<gene>
    <name evidence="3" type="ORF">KCU76_g6908</name>
</gene>
<reference evidence="3" key="2">
    <citation type="submission" date="2021-08" db="EMBL/GenBank/DDBJ databases">
        <authorList>
            <person name="Gostincar C."/>
            <person name="Sun X."/>
            <person name="Song Z."/>
            <person name="Gunde-Cimerman N."/>
        </authorList>
    </citation>
    <scope>NUCLEOTIDE SEQUENCE</scope>
    <source>
        <strain evidence="3">EXF-9911</strain>
    </source>
</reference>
<feature type="region of interest" description="Disordered" evidence="1">
    <location>
        <begin position="108"/>
        <end position="142"/>
    </location>
</feature>
<comment type="caution">
    <text evidence="3">The sequence shown here is derived from an EMBL/GenBank/DDBJ whole genome shotgun (WGS) entry which is preliminary data.</text>
</comment>
<evidence type="ECO:0000256" key="1">
    <source>
        <dbReference type="SAM" id="MobiDB-lite"/>
    </source>
</evidence>
<dbReference type="GO" id="GO:0005739">
    <property type="term" value="C:mitochondrion"/>
    <property type="evidence" value="ECO:0007669"/>
    <property type="project" value="TreeGrafter"/>
</dbReference>
<dbReference type="OrthoDB" id="10064411at2759"/>
<sequence>MERVVTRHAIRLAHLRTPRLPRTLYKPSLQHLRHRSNNTKNDDDQVFPLTGYYADILSSRQTLKDELQNTPTDRIQPQTHTAPTPPPPESLPKTDKEETLQKARIVFGSRLSGPSERKDEIEAQSKEIAGVIVPPKPKEPDGDDCCMSGCVNCVWDIYREEFEEWSAKTKEAKAKMEAQRAQQPTKVDIPASMASSMDDDGGGSEALWTEGSELNEEEMDPFANVPVGMREFMRTEKMLKQKRAAQGSKGGFMDIRSTS</sequence>
<dbReference type="Pfam" id="PF09791">
    <property type="entry name" value="Oxidored-like"/>
    <property type="match status" value="1"/>
</dbReference>